<evidence type="ECO:0000313" key="13">
    <source>
        <dbReference type="EMBL" id="RPA94402.1"/>
    </source>
</evidence>
<keyword evidence="14" id="KW-1185">Reference proteome</keyword>
<keyword evidence="7 11" id="KW-0119">Carbohydrate metabolism</keyword>
<evidence type="ECO:0000256" key="8">
    <source>
        <dbReference type="ARBA" id="ARBA00023326"/>
    </source>
</evidence>
<dbReference type="AlphaFoldDB" id="A0A3N4J7Y6"/>
<dbReference type="Pfam" id="PF03443">
    <property type="entry name" value="AA9"/>
    <property type="match status" value="1"/>
</dbReference>
<dbReference type="InterPro" id="IPR049892">
    <property type="entry name" value="AA9"/>
</dbReference>
<dbReference type="InterPro" id="IPR005103">
    <property type="entry name" value="AA9_LPMO"/>
</dbReference>
<dbReference type="Proteomes" id="UP000276215">
    <property type="component" value="Unassembled WGS sequence"/>
</dbReference>
<evidence type="ECO:0000256" key="7">
    <source>
        <dbReference type="ARBA" id="ARBA00023277"/>
    </source>
</evidence>
<dbReference type="OrthoDB" id="5558646at2759"/>
<gene>
    <name evidence="13" type="ORF">L873DRAFT_1837666</name>
</gene>
<proteinExistence type="inferred from homology"/>
<name>A0A3N4J7Y6_9PEZI</name>
<comment type="catalytic activity">
    <reaction evidence="10 11">
        <text>[(1-&gt;4)-beta-D-glucosyl]n+m + reduced acceptor + O2 = 4-dehydro-beta-D-glucosyl-[(1-&gt;4)-beta-D-glucosyl]n-1 + [(1-&gt;4)-beta-D-glucosyl]m + acceptor + H2O.</text>
        <dbReference type="EC" id="1.14.99.56"/>
    </reaction>
</comment>
<evidence type="ECO:0000313" key="14">
    <source>
        <dbReference type="Proteomes" id="UP000276215"/>
    </source>
</evidence>
<evidence type="ECO:0000256" key="5">
    <source>
        <dbReference type="ARBA" id="ARBA00023008"/>
    </source>
</evidence>
<reference evidence="13 14" key="1">
    <citation type="journal article" date="2018" name="Nat. Ecol. Evol.">
        <title>Pezizomycetes genomes reveal the molecular basis of ectomycorrhizal truffle lifestyle.</title>
        <authorList>
            <person name="Murat C."/>
            <person name="Payen T."/>
            <person name="Noel B."/>
            <person name="Kuo A."/>
            <person name="Morin E."/>
            <person name="Chen J."/>
            <person name="Kohler A."/>
            <person name="Krizsan K."/>
            <person name="Balestrini R."/>
            <person name="Da Silva C."/>
            <person name="Montanini B."/>
            <person name="Hainaut M."/>
            <person name="Levati E."/>
            <person name="Barry K.W."/>
            <person name="Belfiori B."/>
            <person name="Cichocki N."/>
            <person name="Clum A."/>
            <person name="Dockter R.B."/>
            <person name="Fauchery L."/>
            <person name="Guy J."/>
            <person name="Iotti M."/>
            <person name="Le Tacon F."/>
            <person name="Lindquist E.A."/>
            <person name="Lipzen A."/>
            <person name="Malagnac F."/>
            <person name="Mello A."/>
            <person name="Molinier V."/>
            <person name="Miyauchi S."/>
            <person name="Poulain J."/>
            <person name="Riccioni C."/>
            <person name="Rubini A."/>
            <person name="Sitrit Y."/>
            <person name="Splivallo R."/>
            <person name="Traeger S."/>
            <person name="Wang M."/>
            <person name="Zifcakova L."/>
            <person name="Wipf D."/>
            <person name="Zambonelli A."/>
            <person name="Paolocci F."/>
            <person name="Nowrousian M."/>
            <person name="Ottonello S."/>
            <person name="Baldrian P."/>
            <person name="Spatafora J.W."/>
            <person name="Henrissat B."/>
            <person name="Nagy L.G."/>
            <person name="Aury J.M."/>
            <person name="Wincker P."/>
            <person name="Grigoriev I.V."/>
            <person name="Bonfante P."/>
            <person name="Martin F.M."/>
        </authorList>
    </citation>
    <scope>NUCLEOTIDE SEQUENCE [LARGE SCALE GENOMIC DNA]</scope>
    <source>
        <strain evidence="13 14">120613-1</strain>
    </source>
</reference>
<keyword evidence="5" id="KW-0186">Copper</keyword>
<dbReference type="PANTHER" id="PTHR33353">
    <property type="entry name" value="PUTATIVE (AFU_ORTHOLOGUE AFUA_1G12560)-RELATED"/>
    <property type="match status" value="1"/>
</dbReference>
<dbReference type="Gene3D" id="2.70.50.70">
    <property type="match status" value="1"/>
</dbReference>
<keyword evidence="8 11" id="KW-0624">Polysaccharide degradation</keyword>
<sequence length="222" mass="23572">MKSSIAVLAALAGSSYAHNIFQELYPITDMTPNDIICNGGINPYRTPLPTDIITVPAGATVTTEWHHTLAGANSADGDDPISPGHFGQVMVHLAKVDISLTTTVTGLKWFKIYEDCLDSSSVWAVTRLVNKGKVAAKIPSCILGGNYLLRAKLIALYGASSYPDVQFYLECAQINVTGGGSVSPATVSFPGAYLGSDPGVTINIYWPVVTSYTIPGPRLFTC</sequence>
<evidence type="ECO:0000256" key="9">
    <source>
        <dbReference type="ARBA" id="ARBA00044502"/>
    </source>
</evidence>
<evidence type="ECO:0000256" key="1">
    <source>
        <dbReference type="ARBA" id="ARBA00001973"/>
    </source>
</evidence>
<dbReference type="CDD" id="cd21175">
    <property type="entry name" value="LPMO_AA9"/>
    <property type="match status" value="1"/>
</dbReference>
<dbReference type="EC" id="1.14.99.56" evidence="11"/>
<dbReference type="PANTHER" id="PTHR33353:SF17">
    <property type="entry name" value="ENDO-BETA-1,4-GLUCANASE D"/>
    <property type="match status" value="1"/>
</dbReference>
<keyword evidence="4 11" id="KW-0136">Cellulose degradation</keyword>
<dbReference type="EMBL" id="ML120437">
    <property type="protein sequence ID" value="RPA94402.1"/>
    <property type="molecule type" value="Genomic_DNA"/>
</dbReference>
<evidence type="ECO:0000256" key="2">
    <source>
        <dbReference type="ARBA" id="ARBA00004613"/>
    </source>
</evidence>
<keyword evidence="3 11" id="KW-0964">Secreted</keyword>
<dbReference type="GO" id="GO:0008810">
    <property type="term" value="F:cellulase activity"/>
    <property type="evidence" value="ECO:0007669"/>
    <property type="project" value="UniProtKB-UniRule"/>
</dbReference>
<evidence type="ECO:0000259" key="12">
    <source>
        <dbReference type="Pfam" id="PF03443"/>
    </source>
</evidence>
<organism evidence="13 14">
    <name type="scientific">Choiromyces venosus 120613-1</name>
    <dbReference type="NCBI Taxonomy" id="1336337"/>
    <lineage>
        <taxon>Eukaryota</taxon>
        <taxon>Fungi</taxon>
        <taxon>Dikarya</taxon>
        <taxon>Ascomycota</taxon>
        <taxon>Pezizomycotina</taxon>
        <taxon>Pezizomycetes</taxon>
        <taxon>Pezizales</taxon>
        <taxon>Tuberaceae</taxon>
        <taxon>Choiromyces</taxon>
    </lineage>
</organism>
<comment type="function">
    <text evidence="11">Lytic polysaccharide monooxygenase (LMPO) that depolymerizes crystalline and amorphous polysaccharides via the oxidation of scissile alpha- or beta-(1-4)-glycosidic bonds, yielding C1 and/or C4 oxidation products. Catalysis by LPMOs requires the reduction of the active-site copper from Cu(II) to Cu(I) by a reducing agent and H(2)O(2) or O(2) as a cosubstrate.</text>
</comment>
<keyword evidence="6 11" id="KW-1015">Disulfide bond</keyword>
<dbReference type="GO" id="GO:0030245">
    <property type="term" value="P:cellulose catabolic process"/>
    <property type="evidence" value="ECO:0007669"/>
    <property type="project" value="UniProtKB-UniRule"/>
</dbReference>
<dbReference type="GO" id="GO:0030248">
    <property type="term" value="F:cellulose binding"/>
    <property type="evidence" value="ECO:0007669"/>
    <property type="project" value="UniProtKB-UniRule"/>
</dbReference>
<comment type="domain">
    <text evidence="11">Has a modular structure: an endo-beta-1,4-glucanase catalytic module at the N-terminus, a linker rich in serines and threonines, and a C-terminal carbohydrate-binding module (CBM).</text>
</comment>
<evidence type="ECO:0000256" key="10">
    <source>
        <dbReference type="ARBA" id="ARBA00045077"/>
    </source>
</evidence>
<evidence type="ECO:0000256" key="6">
    <source>
        <dbReference type="ARBA" id="ARBA00023157"/>
    </source>
</evidence>
<feature type="domain" description="Auxiliary Activity family 9 catalytic" evidence="12">
    <location>
        <begin position="24"/>
        <end position="212"/>
    </location>
</feature>
<evidence type="ECO:0000256" key="4">
    <source>
        <dbReference type="ARBA" id="ARBA00023001"/>
    </source>
</evidence>
<dbReference type="STRING" id="1336337.A0A3N4J7Y6"/>
<dbReference type="GO" id="GO:0005576">
    <property type="term" value="C:extracellular region"/>
    <property type="evidence" value="ECO:0007669"/>
    <property type="project" value="UniProtKB-SubCell"/>
</dbReference>
<comment type="subcellular location">
    <subcellularLocation>
        <location evidence="2 11">Secreted</location>
    </subcellularLocation>
</comment>
<keyword evidence="13" id="KW-0378">Hydrolase</keyword>
<comment type="cofactor">
    <cofactor evidence="1">
        <name>Cu(2+)</name>
        <dbReference type="ChEBI" id="CHEBI:29036"/>
    </cofactor>
</comment>
<evidence type="ECO:0000256" key="11">
    <source>
        <dbReference type="RuleBase" id="RU368122"/>
    </source>
</evidence>
<accession>A0A3N4J7Y6</accession>
<comment type="similarity">
    <text evidence="9">Belongs to the polysaccharide monooxygenase AA9 family.</text>
</comment>
<protein>
    <recommendedName>
        <fullName evidence="11">AA9 family lytic polysaccharide monooxygenase</fullName>
        <ecNumber evidence="11">1.14.99.56</ecNumber>
    </recommendedName>
    <alternativeName>
        <fullName evidence="11">Endo-beta-1,4-glucanase</fullName>
    </alternativeName>
    <alternativeName>
        <fullName evidence="11">Glycosyl hydrolase 61 family protein</fullName>
    </alternativeName>
</protein>
<evidence type="ECO:0000256" key="3">
    <source>
        <dbReference type="ARBA" id="ARBA00022525"/>
    </source>
</evidence>